<evidence type="ECO:0000256" key="1">
    <source>
        <dbReference type="SAM" id="MobiDB-lite"/>
    </source>
</evidence>
<organism evidence="2">
    <name type="scientific">Anguilla anguilla</name>
    <name type="common">European freshwater eel</name>
    <name type="synonym">Muraena anguilla</name>
    <dbReference type="NCBI Taxonomy" id="7936"/>
    <lineage>
        <taxon>Eukaryota</taxon>
        <taxon>Metazoa</taxon>
        <taxon>Chordata</taxon>
        <taxon>Craniata</taxon>
        <taxon>Vertebrata</taxon>
        <taxon>Euteleostomi</taxon>
        <taxon>Actinopterygii</taxon>
        <taxon>Neopterygii</taxon>
        <taxon>Teleostei</taxon>
        <taxon>Anguilliformes</taxon>
        <taxon>Anguillidae</taxon>
        <taxon>Anguilla</taxon>
    </lineage>
</organism>
<evidence type="ECO:0000313" key="2">
    <source>
        <dbReference type="EMBL" id="JAH90233.1"/>
    </source>
</evidence>
<sequence>MGENKKINLSFPGQKQQSKHKVGVGAQGGPMWVTQSSRPNTNVPCTIVHKAIYHTHNYMHLQVYIHTDTIKHASTPHTQSHSITHTHMYKDM</sequence>
<reference evidence="2" key="2">
    <citation type="journal article" date="2015" name="Fish Shellfish Immunol.">
        <title>Early steps in the European eel (Anguilla anguilla)-Vibrio vulnificus interaction in the gills: Role of the RtxA13 toxin.</title>
        <authorList>
            <person name="Callol A."/>
            <person name="Pajuelo D."/>
            <person name="Ebbesson L."/>
            <person name="Teles M."/>
            <person name="MacKenzie S."/>
            <person name="Amaro C."/>
        </authorList>
    </citation>
    <scope>NUCLEOTIDE SEQUENCE</scope>
</reference>
<proteinExistence type="predicted"/>
<feature type="region of interest" description="Disordered" evidence="1">
    <location>
        <begin position="1"/>
        <end position="40"/>
    </location>
</feature>
<name>A0A0E9WLA7_ANGAN</name>
<accession>A0A0E9WLA7</accession>
<reference evidence="2" key="1">
    <citation type="submission" date="2014-11" db="EMBL/GenBank/DDBJ databases">
        <authorList>
            <person name="Amaro Gonzalez C."/>
        </authorList>
    </citation>
    <scope>NUCLEOTIDE SEQUENCE</scope>
</reference>
<protein>
    <submittedName>
        <fullName evidence="2">Uncharacterized protein</fullName>
    </submittedName>
</protein>
<dbReference type="EMBL" id="GBXM01018344">
    <property type="protein sequence ID" value="JAH90233.1"/>
    <property type="molecule type" value="Transcribed_RNA"/>
</dbReference>
<dbReference type="AlphaFoldDB" id="A0A0E9WLA7"/>